<accession>A0A6C0HNN4</accession>
<organism evidence="1">
    <name type="scientific">viral metagenome</name>
    <dbReference type="NCBI Taxonomy" id="1070528"/>
    <lineage>
        <taxon>unclassified sequences</taxon>
        <taxon>metagenomes</taxon>
        <taxon>organismal metagenomes</taxon>
    </lineage>
</organism>
<reference evidence="1" key="1">
    <citation type="journal article" date="2020" name="Nature">
        <title>Giant virus diversity and host interactions through global metagenomics.</title>
        <authorList>
            <person name="Schulz F."/>
            <person name="Roux S."/>
            <person name="Paez-Espino D."/>
            <person name="Jungbluth S."/>
            <person name="Walsh D.A."/>
            <person name="Denef V.J."/>
            <person name="McMahon K.D."/>
            <person name="Konstantinidis K.T."/>
            <person name="Eloe-Fadrosh E.A."/>
            <person name="Kyrpides N.C."/>
            <person name="Woyke T."/>
        </authorList>
    </citation>
    <scope>NUCLEOTIDE SEQUENCE</scope>
    <source>
        <strain evidence="1">GVMAG-M-3300023184-160</strain>
    </source>
</reference>
<proteinExistence type="predicted"/>
<evidence type="ECO:0000313" key="1">
    <source>
        <dbReference type="EMBL" id="QHT81997.1"/>
    </source>
</evidence>
<protein>
    <submittedName>
        <fullName evidence="1">Uncharacterized protein</fullName>
    </submittedName>
</protein>
<dbReference type="EMBL" id="MN739993">
    <property type="protein sequence ID" value="QHT81997.1"/>
    <property type="molecule type" value="Genomic_DNA"/>
</dbReference>
<dbReference type="AlphaFoldDB" id="A0A6C0HNN4"/>
<sequence>MITVQGIETPYYYESIELDAKNTHDKLFCLGEKNPKKSCFNTQKDKYLSGEQQTTNATMTETKMNEFFSTYYRYSPKLFLKERSNTLLIFPIFKPTPIDNYNFMDEKVKKYYKWIFSVKRELEFFKFGSNGEPTIDEANPAENTYAIAFINITENDDDVLEKINRIKRFITINQTQYATTRYKYDRSITNIVFYTDVKRDDLDKSTESPLFVDYYTRRQTVENQTRVTKLLNKNLFSLSKIGEESARLKYSLIDKPKQRPGSPFNDFVEGEFIRLYKEGLLRFRVTETAGALERTFSILYRVHSVDKEDIYDKIRTGDYIYRIKDNRGKITRGKLTLIPGFVDKYIFTTFVKDADEPDKKDTKQKKYTMTIRKNWLGFGFDYIIYKTKEYPASRGSIEYERYGNEYEKYKWFRFNDLDSRLTIDKTIKYYDDLVFDRAAVLAFLQHKKTYDEKVRLSSEFLKINTNAKLLAEFTKFIYENMSATNVNTLAFGVVNTAFEKRIRTGLLDLLFSPNETIYVIQNVKRPKQEDKVLTFNYKMVKYREVLSDKILDFNQTLVGDYPEIDYCKKNICDNVPVKLENNTNLHVIVLVTKENIKDVAELTQGTECKMLKKNLQRNMRRVFYTRGGKPRKRLTRRRKKRQ</sequence>
<name>A0A6C0HNN4_9ZZZZ</name>